<dbReference type="AlphaFoldDB" id="A0A136J3D0"/>
<sequence>MTGHPRMPGLHTPSHSFSEAPIQTPDSTAAGKGSAQERREREAFEFAKRLTDQKFTITSYPDPLLPRKATQEQHFPKGVTTEMEAYLQAVAARVKGSAA</sequence>
<dbReference type="Proteomes" id="UP000070501">
    <property type="component" value="Unassembled WGS sequence"/>
</dbReference>
<gene>
    <name evidence="2" type="ORF">Micbo1qcDRAFT_161759</name>
</gene>
<proteinExistence type="predicted"/>
<dbReference type="EMBL" id="KQ964249">
    <property type="protein sequence ID" value="KXJ91748.1"/>
    <property type="molecule type" value="Genomic_DNA"/>
</dbReference>
<reference evidence="3" key="1">
    <citation type="submission" date="2016-02" db="EMBL/GenBank/DDBJ databases">
        <title>Draft genome sequence of Microdochium bolleyi, a fungal endophyte of beachgrass.</title>
        <authorList>
            <consortium name="DOE Joint Genome Institute"/>
            <person name="David A.S."/>
            <person name="May G."/>
            <person name="Haridas S."/>
            <person name="Lim J."/>
            <person name="Wang M."/>
            <person name="Labutti K."/>
            <person name="Lipzen A."/>
            <person name="Barry K."/>
            <person name="Grigoriev I.V."/>
        </authorList>
    </citation>
    <scope>NUCLEOTIDE SEQUENCE [LARGE SCALE GENOMIC DNA]</scope>
    <source>
        <strain evidence="3">J235TASD1</strain>
    </source>
</reference>
<dbReference type="InParanoid" id="A0A136J3D0"/>
<evidence type="ECO:0000313" key="2">
    <source>
        <dbReference type="EMBL" id="KXJ91748.1"/>
    </source>
</evidence>
<organism evidence="2 3">
    <name type="scientific">Microdochium bolleyi</name>
    <dbReference type="NCBI Taxonomy" id="196109"/>
    <lineage>
        <taxon>Eukaryota</taxon>
        <taxon>Fungi</taxon>
        <taxon>Dikarya</taxon>
        <taxon>Ascomycota</taxon>
        <taxon>Pezizomycotina</taxon>
        <taxon>Sordariomycetes</taxon>
        <taxon>Xylariomycetidae</taxon>
        <taxon>Xylariales</taxon>
        <taxon>Microdochiaceae</taxon>
        <taxon>Microdochium</taxon>
    </lineage>
</organism>
<evidence type="ECO:0000313" key="3">
    <source>
        <dbReference type="Proteomes" id="UP000070501"/>
    </source>
</evidence>
<name>A0A136J3D0_9PEZI</name>
<accession>A0A136J3D0</accession>
<keyword evidence="3" id="KW-1185">Reference proteome</keyword>
<feature type="region of interest" description="Disordered" evidence="1">
    <location>
        <begin position="1"/>
        <end position="41"/>
    </location>
</feature>
<dbReference type="OrthoDB" id="5121433at2759"/>
<evidence type="ECO:0000256" key="1">
    <source>
        <dbReference type="SAM" id="MobiDB-lite"/>
    </source>
</evidence>
<protein>
    <submittedName>
        <fullName evidence="2">Uncharacterized protein</fullName>
    </submittedName>
</protein>